<reference evidence="1" key="1">
    <citation type="journal article" date="2021" name="Proc. Natl. Acad. Sci. U.S.A.">
        <title>A Catalog of Tens of Thousands of Viruses from Human Metagenomes Reveals Hidden Associations with Chronic Diseases.</title>
        <authorList>
            <person name="Tisza M.J."/>
            <person name="Buck C.B."/>
        </authorList>
    </citation>
    <scope>NUCLEOTIDE SEQUENCE</scope>
    <source>
        <strain evidence="1">Ct3b712</strain>
    </source>
</reference>
<organism evidence="1">
    <name type="scientific">Siphoviridae sp. ct3b712</name>
    <dbReference type="NCBI Taxonomy" id="2826283"/>
    <lineage>
        <taxon>Viruses</taxon>
        <taxon>Duplodnaviria</taxon>
        <taxon>Heunggongvirae</taxon>
        <taxon>Uroviricota</taxon>
        <taxon>Caudoviricetes</taxon>
    </lineage>
</organism>
<dbReference type="EMBL" id="BK014813">
    <property type="protein sequence ID" value="DAD76910.1"/>
    <property type="molecule type" value="Genomic_DNA"/>
</dbReference>
<sequence>MMATVTQLQQTIGDGLLKMRQEIIRKSQDAGQEASGKTYQEIIVEVKGNDLSVEGSITAPVYFHTLLRGRGPGKVPANLPDILMEWARVKGITFEDPRELVRFANATAWKIRREGSKLFRDHGYIDLTSEAQSDFEQMLEKELDAFMTAQIDENFLPDYLK</sequence>
<evidence type="ECO:0000313" key="1">
    <source>
        <dbReference type="EMBL" id="DAD76910.1"/>
    </source>
</evidence>
<proteinExistence type="predicted"/>
<protein>
    <submittedName>
        <fullName evidence="1">Uncharacterized protein</fullName>
    </submittedName>
</protein>
<name>A0A8S5M3Y6_9CAUD</name>
<accession>A0A8S5M3Y6</accession>